<organism evidence="2 3">
    <name type="scientific">Fictibacillus marinisediminis</name>
    <dbReference type="NCBI Taxonomy" id="2878389"/>
    <lineage>
        <taxon>Bacteria</taxon>
        <taxon>Bacillati</taxon>
        <taxon>Bacillota</taxon>
        <taxon>Bacilli</taxon>
        <taxon>Bacillales</taxon>
        <taxon>Fictibacillaceae</taxon>
        <taxon>Fictibacillus</taxon>
    </lineage>
</organism>
<keyword evidence="1" id="KW-1133">Transmembrane helix</keyword>
<proteinExistence type="predicted"/>
<dbReference type="RefSeq" id="WP_053357574.1">
    <property type="nucleotide sequence ID" value="NZ_JAIWJX010000002.1"/>
</dbReference>
<dbReference type="InterPro" id="IPR025618">
    <property type="entry name" value="YtpI"/>
</dbReference>
<protein>
    <submittedName>
        <fullName evidence="2">YtpI family protein</fullName>
    </submittedName>
</protein>
<evidence type="ECO:0000256" key="1">
    <source>
        <dbReference type="SAM" id="Phobius"/>
    </source>
</evidence>
<evidence type="ECO:0000313" key="2">
    <source>
        <dbReference type="EMBL" id="MCK6258043.1"/>
    </source>
</evidence>
<name>A0A9X2BHZ5_9BACL</name>
<dbReference type="EMBL" id="JAIWJX010000002">
    <property type="protein sequence ID" value="MCK6258043.1"/>
    <property type="molecule type" value="Genomic_DNA"/>
</dbReference>
<dbReference type="Pfam" id="PF14007">
    <property type="entry name" value="YtpI"/>
    <property type="match status" value="1"/>
</dbReference>
<feature type="transmembrane region" description="Helical" evidence="1">
    <location>
        <begin position="61"/>
        <end position="81"/>
    </location>
</feature>
<accession>A0A9X2BHZ5</accession>
<gene>
    <name evidence="2" type="ORF">LCY76_15805</name>
</gene>
<reference evidence="2" key="1">
    <citation type="submission" date="2021-09" db="EMBL/GenBank/DDBJ databases">
        <title>Genome analysis of Fictibacillus sp. KIGAM418 isolated from marine sediment.</title>
        <authorList>
            <person name="Seo M.-J."/>
            <person name="Cho E.-S."/>
            <person name="Hwang C.Y."/>
        </authorList>
    </citation>
    <scope>NUCLEOTIDE SEQUENCE</scope>
    <source>
        <strain evidence="2">KIGAM418</strain>
    </source>
</reference>
<keyword evidence="3" id="KW-1185">Reference proteome</keyword>
<dbReference type="Proteomes" id="UP001139011">
    <property type="component" value="Unassembled WGS sequence"/>
</dbReference>
<keyword evidence="1" id="KW-0472">Membrane</keyword>
<dbReference type="AlphaFoldDB" id="A0A9X2BHZ5"/>
<evidence type="ECO:0000313" key="3">
    <source>
        <dbReference type="Proteomes" id="UP001139011"/>
    </source>
</evidence>
<sequence>MPLFVILIVVSLSFYIFYKVKEVRSKASYEKSWIGSKAKVALGVFLLSFGLNEFTMVDDKIQLWIAIVFSVYGLFMMVAGYKMYKHFLPLAIEEAENSRSVQ</sequence>
<keyword evidence="1" id="KW-0812">Transmembrane</keyword>
<comment type="caution">
    <text evidence="2">The sequence shown here is derived from an EMBL/GenBank/DDBJ whole genome shotgun (WGS) entry which is preliminary data.</text>
</comment>